<feature type="transmembrane region" description="Helical" evidence="7">
    <location>
        <begin position="131"/>
        <end position="149"/>
    </location>
</feature>
<evidence type="ECO:0000256" key="1">
    <source>
        <dbReference type="ARBA" id="ARBA00004651"/>
    </source>
</evidence>
<dbReference type="Pfam" id="PF00528">
    <property type="entry name" value="BPD_transp_1"/>
    <property type="match status" value="1"/>
</dbReference>
<feature type="transmembrane region" description="Helical" evidence="7">
    <location>
        <begin position="28"/>
        <end position="53"/>
    </location>
</feature>
<keyword evidence="2 7" id="KW-0813">Transport</keyword>
<evidence type="ECO:0000313" key="9">
    <source>
        <dbReference type="EMBL" id="EFG26106.1"/>
    </source>
</evidence>
<dbReference type="Gene3D" id="1.10.3720.10">
    <property type="entry name" value="MetI-like"/>
    <property type="match status" value="1"/>
</dbReference>
<dbReference type="InterPro" id="IPR000515">
    <property type="entry name" value="MetI-like"/>
</dbReference>
<dbReference type="PROSITE" id="PS50928">
    <property type="entry name" value="ABC_TM1"/>
    <property type="match status" value="1"/>
</dbReference>
<protein>
    <recommendedName>
        <fullName evidence="8">ABC transmembrane type-1 domain-containing protein</fullName>
    </recommendedName>
</protein>
<feature type="transmembrane region" description="Helical" evidence="7">
    <location>
        <begin position="178"/>
        <end position="200"/>
    </location>
</feature>
<dbReference type="RefSeq" id="WP_006293576.1">
    <property type="nucleotide sequence ID" value="NZ_GG770226.1"/>
</dbReference>
<dbReference type="CDD" id="cd06261">
    <property type="entry name" value="TM_PBP2"/>
    <property type="match status" value="1"/>
</dbReference>
<dbReference type="SUPFAM" id="SSF161098">
    <property type="entry name" value="MetI-like"/>
    <property type="match status" value="1"/>
</dbReference>
<comment type="similarity">
    <text evidence="7">Belongs to the binding-protein-dependent transport system permease family.</text>
</comment>
<dbReference type="AlphaFoldDB" id="W5IGM6"/>
<dbReference type="Proteomes" id="UP000005777">
    <property type="component" value="Unassembled WGS sequence"/>
</dbReference>
<keyword evidence="5 7" id="KW-1133">Transmembrane helix</keyword>
<dbReference type="InterPro" id="IPR051393">
    <property type="entry name" value="ABC_transporter_permease"/>
</dbReference>
<feature type="transmembrane region" description="Helical" evidence="7">
    <location>
        <begin position="284"/>
        <end position="305"/>
    </location>
</feature>
<evidence type="ECO:0000256" key="4">
    <source>
        <dbReference type="ARBA" id="ARBA00022692"/>
    </source>
</evidence>
<comment type="caution">
    <text evidence="9">The sequence shown here is derived from an EMBL/GenBank/DDBJ whole genome shotgun (WGS) entry which is preliminary data.</text>
</comment>
<dbReference type="HOGENOM" id="CLU_016047_0_0_11"/>
<feature type="transmembrane region" description="Helical" evidence="7">
    <location>
        <begin position="237"/>
        <end position="257"/>
    </location>
</feature>
<dbReference type="InterPro" id="IPR035906">
    <property type="entry name" value="MetI-like_sf"/>
</dbReference>
<dbReference type="EMBL" id="ADCX01000010">
    <property type="protein sequence ID" value="EFG26106.1"/>
    <property type="molecule type" value="Genomic_DNA"/>
</dbReference>
<dbReference type="GO" id="GO:0055085">
    <property type="term" value="P:transmembrane transport"/>
    <property type="evidence" value="ECO:0007669"/>
    <property type="project" value="InterPro"/>
</dbReference>
<keyword evidence="10" id="KW-1185">Reference proteome</keyword>
<feature type="domain" description="ABC transmembrane type-1" evidence="8">
    <location>
        <begin position="85"/>
        <end position="305"/>
    </location>
</feature>
<sequence>MTSNHNYSGVSTHKKNLSRIPGNSSNTFWPYLIPGAVMLIWIIIVPTIGNVYLSFTDYRGIRPPQWSGLKNWLALGKDATFWISFRNSVWMIIAMVVIPILLGLIISTLLFDVVQKRFGQKVASTLRAVYYLPQLLPISVASLAMGWILRPDDGALNSLLKAVGLANQERNWLGAPETALICLMGIMIWIQLGYPIVIFMSGLQRVDPELYEAASLDGANWWQRFKVVTLPSIKPEIFVVSLTCTIAALKVFAPVYMLTRGGPGTATIVPSYYSYSEFFQTQQVGYGAAISTALSLMIVVVSIIFTHVQQKVQKEDEE</sequence>
<evidence type="ECO:0000256" key="3">
    <source>
        <dbReference type="ARBA" id="ARBA00022475"/>
    </source>
</evidence>
<dbReference type="eggNOG" id="COG1175">
    <property type="taxonomic scope" value="Bacteria"/>
</dbReference>
<dbReference type="SUPFAM" id="SSF160964">
    <property type="entry name" value="MalF N-terminal region-like"/>
    <property type="match status" value="1"/>
</dbReference>
<evidence type="ECO:0000256" key="7">
    <source>
        <dbReference type="RuleBase" id="RU363032"/>
    </source>
</evidence>
<evidence type="ECO:0000256" key="2">
    <source>
        <dbReference type="ARBA" id="ARBA00022448"/>
    </source>
</evidence>
<proteinExistence type="inferred from homology"/>
<evidence type="ECO:0000259" key="8">
    <source>
        <dbReference type="PROSITE" id="PS50928"/>
    </source>
</evidence>
<name>W5IGM6_SCAIO</name>
<keyword evidence="6 7" id="KW-0472">Membrane</keyword>
<evidence type="ECO:0000256" key="6">
    <source>
        <dbReference type="ARBA" id="ARBA00023136"/>
    </source>
</evidence>
<accession>W5IGM6</accession>
<comment type="subcellular location">
    <subcellularLocation>
        <location evidence="1 7">Cell membrane</location>
        <topology evidence="1 7">Multi-pass membrane protein</topology>
    </subcellularLocation>
</comment>
<evidence type="ECO:0000256" key="5">
    <source>
        <dbReference type="ARBA" id="ARBA00022989"/>
    </source>
</evidence>
<evidence type="ECO:0000313" key="10">
    <source>
        <dbReference type="Proteomes" id="UP000005777"/>
    </source>
</evidence>
<dbReference type="PANTHER" id="PTHR30193">
    <property type="entry name" value="ABC TRANSPORTER PERMEASE PROTEIN"/>
    <property type="match status" value="1"/>
</dbReference>
<gene>
    <name evidence="9" type="ORF">HMPREF9020_01185</name>
</gene>
<feature type="transmembrane region" description="Helical" evidence="7">
    <location>
        <begin position="89"/>
        <end position="111"/>
    </location>
</feature>
<reference evidence="9 10" key="1">
    <citation type="submission" date="2012-01" db="EMBL/GenBank/DDBJ databases">
        <title>The Genome Sequence of Scardovia inopinata F0304.</title>
        <authorList>
            <consortium name="The Broad Institute Genome Sequencing Platform"/>
            <person name="Earl A."/>
            <person name="Ward D."/>
            <person name="Feldgarden M."/>
            <person name="Gevers D."/>
            <person name="Izard J."/>
            <person name="Baranova O.V."/>
            <person name="Blanton J.M."/>
            <person name="Tanner A.C."/>
            <person name="Dewhirst F.E."/>
            <person name="Young S.K."/>
            <person name="Zeng Q."/>
            <person name="Gargeya S."/>
            <person name="Fitzgerald M."/>
            <person name="Haas B."/>
            <person name="Abouelleil A."/>
            <person name="Alvarado L."/>
            <person name="Arachchi H.M."/>
            <person name="Berlin A."/>
            <person name="Chapman S.B."/>
            <person name="Gearin G."/>
            <person name="Goldberg J."/>
            <person name="Griggs A."/>
            <person name="Gujja S."/>
            <person name="Hansen M."/>
            <person name="Heiman D."/>
            <person name="Howarth C."/>
            <person name="Larimer J."/>
            <person name="Lui A."/>
            <person name="MacDonald P.J."/>
            <person name="McCowen C."/>
            <person name="Montmayeur A."/>
            <person name="Murphy C."/>
            <person name="Neiman D."/>
            <person name="Pearson M."/>
            <person name="Priest M."/>
            <person name="Roberts A."/>
            <person name="Saif S."/>
            <person name="Shea T."/>
            <person name="Sisk P."/>
            <person name="Stolte C."/>
            <person name="Sykes S."/>
            <person name="Wortman J."/>
            <person name="Nusbaum C."/>
            <person name="Birren B."/>
        </authorList>
    </citation>
    <scope>NUCLEOTIDE SEQUENCE [LARGE SCALE GENOMIC DNA]</scope>
    <source>
        <strain evidence="9 10">F0304</strain>
    </source>
</reference>
<keyword evidence="3" id="KW-1003">Cell membrane</keyword>
<organism evidence="9 10">
    <name type="scientific">Scardovia inopinata F0304</name>
    <dbReference type="NCBI Taxonomy" id="641146"/>
    <lineage>
        <taxon>Bacteria</taxon>
        <taxon>Bacillati</taxon>
        <taxon>Actinomycetota</taxon>
        <taxon>Actinomycetes</taxon>
        <taxon>Bifidobacteriales</taxon>
        <taxon>Bifidobacteriaceae</taxon>
        <taxon>Scardovia</taxon>
    </lineage>
</organism>
<keyword evidence="4 7" id="KW-0812">Transmembrane</keyword>
<dbReference type="PANTHER" id="PTHR30193:SF44">
    <property type="entry name" value="LACTOSE TRANSPORT SYSTEM PERMEASE PROTEIN LACF"/>
    <property type="match status" value="1"/>
</dbReference>
<dbReference type="GO" id="GO:0005886">
    <property type="term" value="C:plasma membrane"/>
    <property type="evidence" value="ECO:0007669"/>
    <property type="project" value="UniProtKB-SubCell"/>
</dbReference>